<reference evidence="2" key="1">
    <citation type="submission" date="2018-05" db="EMBL/GenBank/DDBJ databases">
        <authorList>
            <person name="Lanie J.A."/>
            <person name="Ng W.-L."/>
            <person name="Kazmierczak K.M."/>
            <person name="Andrzejewski T.M."/>
            <person name="Davidsen T.M."/>
            <person name="Wayne K.J."/>
            <person name="Tettelin H."/>
            <person name="Glass J.I."/>
            <person name="Rusch D."/>
            <person name="Podicherti R."/>
            <person name="Tsui H.-C.T."/>
            <person name="Winkler M.E."/>
        </authorList>
    </citation>
    <scope>NUCLEOTIDE SEQUENCE</scope>
</reference>
<name>A0A381VB79_9ZZZZ</name>
<feature type="compositionally biased region" description="Polar residues" evidence="1">
    <location>
        <begin position="36"/>
        <end position="46"/>
    </location>
</feature>
<sequence>NFYVAELDHRVSILDSSGNLLARWGDVDANVDDSETGSGLSNSPSRNPMIVGKVKHEPGAGLFGAPHGIAVDSEGSFYVSEVSETFLGIDRGDRCVQKFVRV</sequence>
<gene>
    <name evidence="2" type="ORF">METZ01_LOCUS90218</name>
</gene>
<dbReference type="Gene3D" id="2.120.10.30">
    <property type="entry name" value="TolB, C-terminal domain"/>
    <property type="match status" value="1"/>
</dbReference>
<accession>A0A381VB79</accession>
<feature type="region of interest" description="Disordered" evidence="1">
    <location>
        <begin position="32"/>
        <end position="51"/>
    </location>
</feature>
<evidence type="ECO:0000313" key="2">
    <source>
        <dbReference type="EMBL" id="SVA37364.1"/>
    </source>
</evidence>
<organism evidence="2">
    <name type="scientific">marine metagenome</name>
    <dbReference type="NCBI Taxonomy" id="408172"/>
    <lineage>
        <taxon>unclassified sequences</taxon>
        <taxon>metagenomes</taxon>
        <taxon>ecological metagenomes</taxon>
    </lineage>
</organism>
<evidence type="ECO:0008006" key="3">
    <source>
        <dbReference type="Google" id="ProtNLM"/>
    </source>
</evidence>
<proteinExistence type="predicted"/>
<dbReference type="SUPFAM" id="SSF63829">
    <property type="entry name" value="Calcium-dependent phosphotriesterase"/>
    <property type="match status" value="1"/>
</dbReference>
<evidence type="ECO:0000256" key="1">
    <source>
        <dbReference type="SAM" id="MobiDB-lite"/>
    </source>
</evidence>
<dbReference type="InterPro" id="IPR011042">
    <property type="entry name" value="6-blade_b-propeller_TolB-like"/>
</dbReference>
<protein>
    <recommendedName>
        <fullName evidence="3">SMP-30/Gluconolactonase/LRE-like region domain-containing protein</fullName>
    </recommendedName>
</protein>
<feature type="non-terminal residue" evidence="2">
    <location>
        <position position="1"/>
    </location>
</feature>
<dbReference type="AlphaFoldDB" id="A0A381VB79"/>
<dbReference type="EMBL" id="UINC01008294">
    <property type="protein sequence ID" value="SVA37364.1"/>
    <property type="molecule type" value="Genomic_DNA"/>
</dbReference>